<dbReference type="PANTHER" id="PTHR11712:SF336">
    <property type="entry name" value="3-OXOACYL-[ACYL-CARRIER-PROTEIN] SYNTHASE, MITOCHONDRIAL"/>
    <property type="match status" value="1"/>
</dbReference>
<dbReference type="EMBL" id="JBHSDH010000013">
    <property type="protein sequence ID" value="MFC4292852.1"/>
    <property type="molecule type" value="Genomic_DNA"/>
</dbReference>
<evidence type="ECO:0000256" key="10">
    <source>
        <dbReference type="ARBA" id="ARBA00023315"/>
    </source>
</evidence>
<dbReference type="NCBIfam" id="NF004970">
    <property type="entry name" value="PRK06333.1"/>
    <property type="match status" value="1"/>
</dbReference>
<dbReference type="PIRSF" id="PIRSF000447">
    <property type="entry name" value="KAS_II"/>
    <property type="match status" value="1"/>
</dbReference>
<keyword evidence="10 11" id="KW-0012">Acyltransferase</keyword>
<evidence type="ECO:0000313" key="15">
    <source>
        <dbReference type="Proteomes" id="UP001595887"/>
    </source>
</evidence>
<dbReference type="InterPro" id="IPR020841">
    <property type="entry name" value="PKS_Beta-ketoAc_synthase_dom"/>
</dbReference>
<evidence type="ECO:0000313" key="14">
    <source>
        <dbReference type="EMBL" id="MFC4292852.1"/>
    </source>
</evidence>
<dbReference type="NCBIfam" id="NF005589">
    <property type="entry name" value="PRK07314.1"/>
    <property type="match status" value="1"/>
</dbReference>
<gene>
    <name evidence="14" type="primary">fabF</name>
    <name evidence="14" type="ORF">ACFOWX_10550</name>
</gene>
<evidence type="ECO:0000256" key="6">
    <source>
        <dbReference type="ARBA" id="ARBA00022679"/>
    </source>
</evidence>
<comment type="caution">
    <text evidence="14">The sequence shown here is derived from an EMBL/GenBank/DDBJ whole genome shotgun (WGS) entry which is preliminary data.</text>
</comment>
<protein>
    <recommendedName>
        <fullName evidence="4 11">3-oxoacyl-[acyl-carrier-protein] synthase 2</fullName>
        <ecNumber evidence="3 11">2.3.1.179</ecNumber>
    </recommendedName>
</protein>
<evidence type="ECO:0000256" key="1">
    <source>
        <dbReference type="ARBA" id="ARBA00005194"/>
    </source>
</evidence>
<feature type="domain" description="Ketosynthase family 3 (KS3)" evidence="13">
    <location>
        <begin position="1"/>
        <end position="417"/>
    </location>
</feature>
<dbReference type="PANTHER" id="PTHR11712">
    <property type="entry name" value="POLYKETIDE SYNTHASE-RELATED"/>
    <property type="match status" value="1"/>
</dbReference>
<proteinExistence type="inferred from homology"/>
<dbReference type="NCBIfam" id="TIGR03150">
    <property type="entry name" value="fabF"/>
    <property type="match status" value="1"/>
</dbReference>
<evidence type="ECO:0000259" key="13">
    <source>
        <dbReference type="PROSITE" id="PS52004"/>
    </source>
</evidence>
<organism evidence="14 15">
    <name type="scientific">Sphingorhabdus arenilitoris</name>
    <dbReference type="NCBI Taxonomy" id="1490041"/>
    <lineage>
        <taxon>Bacteria</taxon>
        <taxon>Pseudomonadati</taxon>
        <taxon>Pseudomonadota</taxon>
        <taxon>Alphaproteobacteria</taxon>
        <taxon>Sphingomonadales</taxon>
        <taxon>Sphingomonadaceae</taxon>
        <taxon>Sphingorhabdus</taxon>
    </lineage>
</organism>
<dbReference type="InterPro" id="IPR018201">
    <property type="entry name" value="Ketoacyl_synth_AS"/>
</dbReference>
<dbReference type="Pfam" id="PF00109">
    <property type="entry name" value="ketoacyl-synt"/>
    <property type="match status" value="1"/>
</dbReference>
<evidence type="ECO:0000256" key="2">
    <source>
        <dbReference type="ARBA" id="ARBA00008467"/>
    </source>
</evidence>
<comment type="pathway">
    <text evidence="1 11">Lipid metabolism; fatty acid biosynthesis.</text>
</comment>
<keyword evidence="9 11" id="KW-0275">Fatty acid biosynthesis</keyword>
<comment type="function">
    <text evidence="11">Involved in the type II fatty acid elongation cycle. Catalyzes the elongation of a wide range of acyl-ACP by the addition of two carbons from malonyl-ACP to an acyl acceptor. Can efficiently catalyze the conversion of palmitoleoyl-ACP (cis-hexadec-9-enoyl-ACP) to cis-vaccenoyl-ACP (cis-octadec-11-enoyl-ACP), an essential step in the thermal regulation of fatty acid composition.</text>
</comment>
<evidence type="ECO:0000256" key="3">
    <source>
        <dbReference type="ARBA" id="ARBA00012356"/>
    </source>
</evidence>
<evidence type="ECO:0000256" key="4">
    <source>
        <dbReference type="ARBA" id="ARBA00014657"/>
    </source>
</evidence>
<dbReference type="EC" id="2.3.1.179" evidence="3 11"/>
<dbReference type="RefSeq" id="WP_381423880.1">
    <property type="nucleotide sequence ID" value="NZ_JBHSDH010000013.1"/>
</dbReference>
<comment type="catalytic activity">
    <reaction evidence="11">
        <text>a fatty acyl-[ACP] + malonyl-[ACP] + H(+) = a 3-oxoacyl-[ACP] + holo-[ACP] + CO2</text>
        <dbReference type="Rhea" id="RHEA:22836"/>
        <dbReference type="Rhea" id="RHEA-COMP:9623"/>
        <dbReference type="Rhea" id="RHEA-COMP:9685"/>
        <dbReference type="Rhea" id="RHEA-COMP:9916"/>
        <dbReference type="Rhea" id="RHEA-COMP:14125"/>
        <dbReference type="ChEBI" id="CHEBI:15378"/>
        <dbReference type="ChEBI" id="CHEBI:16526"/>
        <dbReference type="ChEBI" id="CHEBI:64479"/>
        <dbReference type="ChEBI" id="CHEBI:78449"/>
        <dbReference type="ChEBI" id="CHEBI:78776"/>
        <dbReference type="ChEBI" id="CHEBI:138651"/>
    </reaction>
</comment>
<dbReference type="GO" id="GO:0004315">
    <property type="term" value="F:3-oxoacyl-[acyl-carrier-protein] synthase activity"/>
    <property type="evidence" value="ECO:0007669"/>
    <property type="project" value="UniProtKB-EC"/>
</dbReference>
<comment type="catalytic activity">
    <reaction evidence="11">
        <text>(9Z)-hexadecenoyl-[ACP] + malonyl-[ACP] + H(+) = 3-oxo-(11Z)-octadecenoyl-[ACP] + holo-[ACP] + CO2</text>
        <dbReference type="Rhea" id="RHEA:55040"/>
        <dbReference type="Rhea" id="RHEA-COMP:9623"/>
        <dbReference type="Rhea" id="RHEA-COMP:9685"/>
        <dbReference type="Rhea" id="RHEA-COMP:10800"/>
        <dbReference type="Rhea" id="RHEA-COMP:14074"/>
        <dbReference type="ChEBI" id="CHEBI:15378"/>
        <dbReference type="ChEBI" id="CHEBI:16526"/>
        <dbReference type="ChEBI" id="CHEBI:64479"/>
        <dbReference type="ChEBI" id="CHEBI:78449"/>
        <dbReference type="ChEBI" id="CHEBI:83989"/>
        <dbReference type="ChEBI" id="CHEBI:138538"/>
        <dbReference type="EC" id="2.3.1.179"/>
    </reaction>
</comment>
<evidence type="ECO:0000256" key="9">
    <source>
        <dbReference type="ARBA" id="ARBA00023160"/>
    </source>
</evidence>
<accession>A0ABV8RIX1</accession>
<dbReference type="Proteomes" id="UP001595887">
    <property type="component" value="Unassembled WGS sequence"/>
</dbReference>
<dbReference type="Gene3D" id="3.40.47.10">
    <property type="match status" value="1"/>
</dbReference>
<sequence length="419" mass="43858">MRRVVVTGLGLVTPLGGDVETSWANILASKSGAGPITRFDASDQKCTIACEVKGPDHEYGFDPAKRVDHKVQRQVDPFIIFGIDAAGQALEDAGLTEMTDAQKLRAGCSIGSGIGGLPGIESESLVLAEKGPGRVSPHFVHGRLINLISGQVSIKYQLKGPNHAVVTACSTGAHSIGDAARMIRDDDADIMLAGGAESTINPLGVAGFAAARALNSSFNDRPEQASRPYDRDRDGFVMGEGAGVVVLEEYEHAKARGAKIYAEVVGYGLSGDAYHVTAPHPEGDGAYRSMEMALKKAGMQPSDIDYINAHGTSTMADTIELGAVKRLFGDDIGGASMSSTKSAIGHLLGGAGAVESIFCILALRDQIVPPTLNLDNPDEGCEGVDLVPLVARKRDVRAVLNNSFGFGGTNASLIMKKVD</sequence>
<dbReference type="InterPro" id="IPR016039">
    <property type="entry name" value="Thiolase-like"/>
</dbReference>
<dbReference type="InterPro" id="IPR014031">
    <property type="entry name" value="Ketoacyl_synth_C"/>
</dbReference>
<dbReference type="CDD" id="cd00834">
    <property type="entry name" value="KAS_I_II"/>
    <property type="match status" value="1"/>
</dbReference>
<evidence type="ECO:0000256" key="12">
    <source>
        <dbReference type="RuleBase" id="RU003694"/>
    </source>
</evidence>
<evidence type="ECO:0000256" key="5">
    <source>
        <dbReference type="ARBA" id="ARBA00022516"/>
    </source>
</evidence>
<keyword evidence="7" id="KW-0276">Fatty acid metabolism</keyword>
<comment type="similarity">
    <text evidence="2 11 12">Belongs to the thiolase-like superfamily. Beta-ketoacyl-ACP synthases family.</text>
</comment>
<keyword evidence="8" id="KW-0443">Lipid metabolism</keyword>
<dbReference type="InterPro" id="IPR000794">
    <property type="entry name" value="Beta-ketoacyl_synthase"/>
</dbReference>
<evidence type="ECO:0000256" key="11">
    <source>
        <dbReference type="PIRNR" id="PIRNR000447"/>
    </source>
</evidence>
<name>A0ABV8RIX1_9SPHN</name>
<evidence type="ECO:0000256" key="8">
    <source>
        <dbReference type="ARBA" id="ARBA00023098"/>
    </source>
</evidence>
<keyword evidence="15" id="KW-1185">Reference proteome</keyword>
<dbReference type="InterPro" id="IPR017568">
    <property type="entry name" value="3-oxoacyl-ACP_synth-2"/>
</dbReference>
<keyword evidence="5 11" id="KW-0444">Lipid biosynthesis</keyword>
<dbReference type="SMART" id="SM00825">
    <property type="entry name" value="PKS_KS"/>
    <property type="match status" value="1"/>
</dbReference>
<dbReference type="InterPro" id="IPR014030">
    <property type="entry name" value="Ketoacyl_synth_N"/>
</dbReference>
<dbReference type="PROSITE" id="PS00606">
    <property type="entry name" value="KS3_1"/>
    <property type="match status" value="1"/>
</dbReference>
<reference evidence="15" key="1">
    <citation type="journal article" date="2019" name="Int. J. Syst. Evol. Microbiol.">
        <title>The Global Catalogue of Microorganisms (GCM) 10K type strain sequencing project: providing services to taxonomists for standard genome sequencing and annotation.</title>
        <authorList>
            <consortium name="The Broad Institute Genomics Platform"/>
            <consortium name="The Broad Institute Genome Sequencing Center for Infectious Disease"/>
            <person name="Wu L."/>
            <person name="Ma J."/>
        </authorList>
    </citation>
    <scope>NUCLEOTIDE SEQUENCE [LARGE SCALE GENOMIC DNA]</scope>
    <source>
        <strain evidence="15">CECT 8531</strain>
    </source>
</reference>
<dbReference type="SUPFAM" id="SSF53901">
    <property type="entry name" value="Thiolase-like"/>
    <property type="match status" value="2"/>
</dbReference>
<evidence type="ECO:0000256" key="7">
    <source>
        <dbReference type="ARBA" id="ARBA00022832"/>
    </source>
</evidence>
<dbReference type="Pfam" id="PF02801">
    <property type="entry name" value="Ketoacyl-synt_C"/>
    <property type="match status" value="1"/>
</dbReference>
<dbReference type="PROSITE" id="PS52004">
    <property type="entry name" value="KS3_2"/>
    <property type="match status" value="1"/>
</dbReference>
<keyword evidence="6 11" id="KW-0808">Transferase</keyword>